<dbReference type="EMBL" id="JAPUFD010000008">
    <property type="protein sequence ID" value="MDI1488758.1"/>
    <property type="molecule type" value="Genomic_DNA"/>
</dbReference>
<dbReference type="PANTHER" id="PTHR37542:SF3">
    <property type="entry name" value="PRION-INHIBITION AND PROPAGATION HELO DOMAIN-CONTAINING PROTEIN"/>
    <property type="match status" value="1"/>
</dbReference>
<evidence type="ECO:0000313" key="2">
    <source>
        <dbReference type="Proteomes" id="UP001161017"/>
    </source>
</evidence>
<reference evidence="1" key="1">
    <citation type="journal article" date="2023" name="Genome Biol. Evol.">
        <title>First Whole Genome Sequence and Flow Cytometry Genome Size Data for the Lichen-Forming Fungus Ramalina farinacea (Ascomycota).</title>
        <authorList>
            <person name="Llewellyn T."/>
            <person name="Mian S."/>
            <person name="Hill R."/>
            <person name="Leitch I.J."/>
            <person name="Gaya E."/>
        </authorList>
    </citation>
    <scope>NUCLEOTIDE SEQUENCE</scope>
    <source>
        <strain evidence="1">LIQ254RAFAR</strain>
    </source>
</reference>
<sequence length="305" mass="34693">MDSEGNDSLKAEWERTDKTLSDLLALVGQQQSKVASTALEAQQQSQKLRRISRELALELPWPDSPSELEYKEAACKISMKEDSKRLQKLLSLIQSRRKLIDIEAADQSLSSLGEIHRSRAYVKQAANLGDLWDEGGPATIGTWKAGGRRHVYVEWKDLSSEKSSERKDAMWERIQDLGDVLSSKAGLNVLPFLAIIQKRDDHWGFVYELPESTKLDSKSQTKPSTLRDLIGEQYKPSLSARMRLGLSLATSLLNFHLIGWLHKSIRSEHVMFFPENPSQRSLRRPRWVGLTYARGDTDFSERTAR</sequence>
<keyword evidence="2" id="KW-1185">Reference proteome</keyword>
<dbReference type="AlphaFoldDB" id="A0AA43QLP0"/>
<dbReference type="Proteomes" id="UP001161017">
    <property type="component" value="Unassembled WGS sequence"/>
</dbReference>
<evidence type="ECO:0008006" key="3">
    <source>
        <dbReference type="Google" id="ProtNLM"/>
    </source>
</evidence>
<comment type="caution">
    <text evidence="1">The sequence shown here is derived from an EMBL/GenBank/DDBJ whole genome shotgun (WGS) entry which is preliminary data.</text>
</comment>
<organism evidence="1 2">
    <name type="scientific">Ramalina farinacea</name>
    <dbReference type="NCBI Taxonomy" id="258253"/>
    <lineage>
        <taxon>Eukaryota</taxon>
        <taxon>Fungi</taxon>
        <taxon>Dikarya</taxon>
        <taxon>Ascomycota</taxon>
        <taxon>Pezizomycotina</taxon>
        <taxon>Lecanoromycetes</taxon>
        <taxon>OSLEUM clade</taxon>
        <taxon>Lecanoromycetidae</taxon>
        <taxon>Lecanorales</taxon>
        <taxon>Lecanorineae</taxon>
        <taxon>Ramalinaceae</taxon>
        <taxon>Ramalina</taxon>
    </lineage>
</organism>
<accession>A0AA43QLP0</accession>
<name>A0AA43QLP0_9LECA</name>
<gene>
    <name evidence="1" type="ORF">OHK93_008034</name>
</gene>
<dbReference type="PANTHER" id="PTHR37542">
    <property type="entry name" value="HELO DOMAIN-CONTAINING PROTEIN-RELATED"/>
    <property type="match status" value="1"/>
</dbReference>
<evidence type="ECO:0000313" key="1">
    <source>
        <dbReference type="EMBL" id="MDI1488758.1"/>
    </source>
</evidence>
<protein>
    <recommendedName>
        <fullName evidence="3">Protein kinase domain-containing protein</fullName>
    </recommendedName>
</protein>
<proteinExistence type="predicted"/>